<dbReference type="Proteomes" id="UP001165667">
    <property type="component" value="Unassembled WGS sequence"/>
</dbReference>
<protein>
    <recommendedName>
        <fullName evidence="2 7">Orotate phosphoribosyltransferase</fullName>
        <shortName evidence="7">OPRT</shortName>
        <shortName evidence="7">OPRTase</shortName>
        <ecNumber evidence="2 7">2.4.2.10</ecNumber>
    </recommendedName>
</protein>
<feature type="binding site" evidence="7">
    <location>
        <position position="120"/>
    </location>
    <ligand>
        <name>orotate</name>
        <dbReference type="ChEBI" id="CHEBI:30839"/>
    </ligand>
</feature>
<evidence type="ECO:0000313" key="10">
    <source>
        <dbReference type="Proteomes" id="UP001165667"/>
    </source>
</evidence>
<feature type="binding site" evidence="7">
    <location>
        <position position="148"/>
    </location>
    <ligand>
        <name>orotate</name>
        <dbReference type="ChEBI" id="CHEBI:30839"/>
    </ligand>
</feature>
<comment type="cofactor">
    <cofactor evidence="7">
        <name>Mg(2+)</name>
        <dbReference type="ChEBI" id="CHEBI:18420"/>
    </cofactor>
</comment>
<dbReference type="EMBL" id="JAMOIM010000017">
    <property type="protein sequence ID" value="MCW6510710.1"/>
    <property type="molecule type" value="Genomic_DNA"/>
</dbReference>
<gene>
    <name evidence="7 9" type="primary">pyrE</name>
    <name evidence="9" type="ORF">M8523_22095</name>
</gene>
<keyword evidence="6 7" id="KW-0665">Pyrimidine biosynthesis</keyword>
<evidence type="ECO:0000256" key="1">
    <source>
        <dbReference type="ARBA" id="ARBA00004889"/>
    </source>
</evidence>
<dbReference type="GO" id="GO:0004588">
    <property type="term" value="F:orotate phosphoribosyltransferase activity"/>
    <property type="evidence" value="ECO:0007669"/>
    <property type="project" value="UniProtKB-UniRule"/>
</dbReference>
<evidence type="ECO:0000256" key="2">
    <source>
        <dbReference type="ARBA" id="ARBA00011971"/>
    </source>
</evidence>
<keyword evidence="3 7" id="KW-0328">Glycosyltransferase</keyword>
<dbReference type="InterPro" id="IPR006273">
    <property type="entry name" value="Orotate_PRibTrfase_bac"/>
</dbReference>
<name>A0AA41Z0Q0_9HYPH</name>
<dbReference type="InterPro" id="IPR029057">
    <property type="entry name" value="PRTase-like"/>
</dbReference>
<comment type="catalytic activity">
    <reaction evidence="7">
        <text>orotidine 5'-phosphate + diphosphate = orotate + 5-phospho-alpha-D-ribose 1-diphosphate</text>
        <dbReference type="Rhea" id="RHEA:10380"/>
        <dbReference type="ChEBI" id="CHEBI:30839"/>
        <dbReference type="ChEBI" id="CHEBI:33019"/>
        <dbReference type="ChEBI" id="CHEBI:57538"/>
        <dbReference type="ChEBI" id="CHEBI:58017"/>
        <dbReference type="EC" id="2.4.2.10"/>
    </reaction>
</comment>
<proteinExistence type="inferred from homology"/>
<comment type="function">
    <text evidence="7">Catalyzes the transfer of a ribosyl phosphate group from 5-phosphoribose 1-diphosphate to orotate, leading to the formation of orotidine monophosphate (OMP).</text>
</comment>
<dbReference type="HAMAP" id="MF_01208">
    <property type="entry name" value="PyrE"/>
    <property type="match status" value="1"/>
</dbReference>
<comment type="caution">
    <text evidence="7">Lacks conserved residue(s) required for the propagation of feature annotation.</text>
</comment>
<evidence type="ECO:0000256" key="3">
    <source>
        <dbReference type="ARBA" id="ARBA00022676"/>
    </source>
</evidence>
<comment type="similarity">
    <text evidence="7">Belongs to the purine/pyrimidine phosphoribosyltransferase family. PyrE subfamily.</text>
</comment>
<dbReference type="Gene3D" id="3.40.50.2020">
    <property type="match status" value="1"/>
</dbReference>
<feature type="binding site" description="in other chain" evidence="7">
    <location>
        <begin position="116"/>
        <end position="124"/>
    </location>
    <ligand>
        <name>5-phospho-alpha-D-ribose 1-diphosphate</name>
        <dbReference type="ChEBI" id="CHEBI:58017"/>
        <note>ligand shared between dimeric partners</note>
    </ligand>
</feature>
<dbReference type="InterPro" id="IPR023031">
    <property type="entry name" value="OPRT"/>
</dbReference>
<dbReference type="GO" id="GO:0000287">
    <property type="term" value="F:magnesium ion binding"/>
    <property type="evidence" value="ECO:0007669"/>
    <property type="project" value="UniProtKB-UniRule"/>
</dbReference>
<comment type="pathway">
    <text evidence="1 7">Pyrimidine metabolism; UMP biosynthesis via de novo pathway; UMP from orotate: step 1/2.</text>
</comment>
<evidence type="ECO:0000256" key="7">
    <source>
        <dbReference type="HAMAP-Rule" id="MF_01208"/>
    </source>
</evidence>
<dbReference type="GO" id="GO:0044205">
    <property type="term" value="P:'de novo' UMP biosynthetic process"/>
    <property type="evidence" value="ECO:0007669"/>
    <property type="project" value="UniProtKB-UniRule"/>
</dbReference>
<organism evidence="9 10">
    <name type="scientific">Lichenifustis flavocetrariae</name>
    <dbReference type="NCBI Taxonomy" id="2949735"/>
    <lineage>
        <taxon>Bacteria</taxon>
        <taxon>Pseudomonadati</taxon>
        <taxon>Pseudomonadota</taxon>
        <taxon>Alphaproteobacteria</taxon>
        <taxon>Hyphomicrobiales</taxon>
        <taxon>Lichenihabitantaceae</taxon>
        <taxon>Lichenifustis</taxon>
    </lineage>
</organism>
<dbReference type="NCBIfam" id="TIGR01367">
    <property type="entry name" value="pyrE_Therm"/>
    <property type="match status" value="1"/>
</dbReference>
<evidence type="ECO:0000256" key="5">
    <source>
        <dbReference type="ARBA" id="ARBA00022842"/>
    </source>
</evidence>
<evidence type="ECO:0000259" key="8">
    <source>
        <dbReference type="Pfam" id="PF00156"/>
    </source>
</evidence>
<dbReference type="SUPFAM" id="SSF53271">
    <property type="entry name" value="PRTase-like"/>
    <property type="match status" value="1"/>
</dbReference>
<keyword evidence="5 7" id="KW-0460">Magnesium</keyword>
<reference evidence="9" key="1">
    <citation type="submission" date="2022-05" db="EMBL/GenBank/DDBJ databases">
        <authorList>
            <person name="Pankratov T."/>
        </authorList>
    </citation>
    <scope>NUCLEOTIDE SEQUENCE</scope>
    <source>
        <strain evidence="9">BP6-180914</strain>
    </source>
</reference>
<dbReference type="Pfam" id="PF00156">
    <property type="entry name" value="Pribosyltran"/>
    <property type="match status" value="1"/>
</dbReference>
<comment type="subunit">
    <text evidence="7">Homodimer.</text>
</comment>
<dbReference type="EC" id="2.4.2.10" evidence="2 7"/>
<evidence type="ECO:0000313" key="9">
    <source>
        <dbReference type="EMBL" id="MCW6510710.1"/>
    </source>
</evidence>
<accession>A0AA41Z0Q0</accession>
<dbReference type="InterPro" id="IPR000836">
    <property type="entry name" value="PRTase_dom"/>
</dbReference>
<dbReference type="PANTHER" id="PTHR19278">
    <property type="entry name" value="OROTATE PHOSPHORIBOSYLTRANSFERASE"/>
    <property type="match status" value="1"/>
</dbReference>
<dbReference type="RefSeq" id="WP_282587083.1">
    <property type="nucleotide sequence ID" value="NZ_JAMOIM010000017.1"/>
</dbReference>
<keyword evidence="4 7" id="KW-0808">Transferase</keyword>
<comment type="caution">
    <text evidence="9">The sequence shown here is derived from an EMBL/GenBank/DDBJ whole genome shotgun (WGS) entry which is preliminary data.</text>
</comment>
<dbReference type="CDD" id="cd06223">
    <property type="entry name" value="PRTases_typeI"/>
    <property type="match status" value="1"/>
</dbReference>
<dbReference type="AlphaFoldDB" id="A0AA41Z0Q0"/>
<dbReference type="GO" id="GO:0019856">
    <property type="term" value="P:pyrimidine nucleobase biosynthetic process"/>
    <property type="evidence" value="ECO:0007669"/>
    <property type="project" value="InterPro"/>
</dbReference>
<evidence type="ECO:0000256" key="4">
    <source>
        <dbReference type="ARBA" id="ARBA00022679"/>
    </source>
</evidence>
<dbReference type="PANTHER" id="PTHR19278:SF9">
    <property type="entry name" value="URIDINE 5'-MONOPHOSPHATE SYNTHASE"/>
    <property type="match status" value="1"/>
</dbReference>
<sequence length="198" mass="20803">MTEDEVLAEFRQAGALLEGHFILSSGLRSSVFLQKMAVFQDPVRTSRLCAALAAKIQARFGPIDVVVAPAVGAIVPGYETARHLGAKSMFVERENGVFALRRSFRIAPEARVVMVEDVITTGLSSRECLEAIAGEGGRLVGAACLIDRSGGRAEIGIARVALATLDIPNYAPDALPPELAAIPPVKPGSRSLSGPATP</sequence>
<evidence type="ECO:0000256" key="6">
    <source>
        <dbReference type="ARBA" id="ARBA00022975"/>
    </source>
</evidence>
<keyword evidence="10" id="KW-1185">Reference proteome</keyword>
<feature type="domain" description="Phosphoribosyltransferase" evidence="8">
    <location>
        <begin position="47"/>
        <end position="155"/>
    </location>
</feature>